<name>A0AAW8F4J9_9ACTN</name>
<evidence type="ECO:0008006" key="4">
    <source>
        <dbReference type="Google" id="ProtNLM"/>
    </source>
</evidence>
<dbReference type="Proteomes" id="UP001234216">
    <property type="component" value="Unassembled WGS sequence"/>
</dbReference>
<organism evidence="2 3">
    <name type="scientific">Streptomyces canus</name>
    <dbReference type="NCBI Taxonomy" id="58343"/>
    <lineage>
        <taxon>Bacteria</taxon>
        <taxon>Bacillati</taxon>
        <taxon>Actinomycetota</taxon>
        <taxon>Actinomycetes</taxon>
        <taxon>Kitasatosporales</taxon>
        <taxon>Streptomycetaceae</taxon>
        <taxon>Streptomyces</taxon>
        <taxon>Streptomyces aurantiacus group</taxon>
    </lineage>
</organism>
<evidence type="ECO:0000313" key="3">
    <source>
        <dbReference type="Proteomes" id="UP001234216"/>
    </source>
</evidence>
<reference evidence="2" key="1">
    <citation type="submission" date="2023-07" db="EMBL/GenBank/DDBJ databases">
        <title>Comparative genomics of wheat-associated soil bacteria to identify genetic determinants of phenazine resistance.</title>
        <authorList>
            <person name="Mouncey N."/>
        </authorList>
    </citation>
    <scope>NUCLEOTIDE SEQUENCE</scope>
    <source>
        <strain evidence="2">V4I22</strain>
    </source>
</reference>
<accession>A0AAW8F4J9</accession>
<proteinExistence type="predicted"/>
<evidence type="ECO:0000256" key="1">
    <source>
        <dbReference type="SAM" id="MobiDB-lite"/>
    </source>
</evidence>
<dbReference type="EMBL" id="JAUSZV010000005">
    <property type="protein sequence ID" value="MDQ0904723.1"/>
    <property type="molecule type" value="Genomic_DNA"/>
</dbReference>
<feature type="region of interest" description="Disordered" evidence="1">
    <location>
        <begin position="1"/>
        <end position="36"/>
    </location>
</feature>
<comment type="caution">
    <text evidence="2">The sequence shown here is derived from an EMBL/GenBank/DDBJ whole genome shotgun (WGS) entry which is preliminary data.</text>
</comment>
<dbReference type="AlphaFoldDB" id="A0AAW8F4J9"/>
<evidence type="ECO:0000313" key="2">
    <source>
        <dbReference type="EMBL" id="MDQ0904723.1"/>
    </source>
</evidence>
<sequence>MPQARDSDGPRVHTAPGAARQRHDADQLSPRAASAHAVRVGLRAAGPEVSHGRLAPVAARCAAILASPTRAASQDGRGLRLALDDVLDLVVRATGDRLQIVGTGWQGDTVTSPPPRRFTS</sequence>
<feature type="compositionally biased region" description="Basic and acidic residues" evidence="1">
    <location>
        <begin position="1"/>
        <end position="11"/>
    </location>
</feature>
<gene>
    <name evidence="2" type="ORF">QFZ22_000708</name>
</gene>
<protein>
    <recommendedName>
        <fullName evidence="4">Histidine kinase/HSP90-like ATPase domain-containing protein</fullName>
    </recommendedName>
</protein>